<accession>A0A0A9E7W3</accession>
<dbReference type="AlphaFoldDB" id="A0A0A9E7W3"/>
<evidence type="ECO:0000313" key="1">
    <source>
        <dbReference type="EMBL" id="JAD92067.1"/>
    </source>
</evidence>
<sequence>MEASDSCTLGLDGSKSWDIHMYHYRPRLPSIQVRDEGNVVNLSMHKMPPLVKPHSELPRQGICCNLCSALPVGQ</sequence>
<protein>
    <submittedName>
        <fullName evidence="1">Uncharacterized protein</fullName>
    </submittedName>
</protein>
<reference evidence="1" key="1">
    <citation type="submission" date="2014-09" db="EMBL/GenBank/DDBJ databases">
        <authorList>
            <person name="Magalhaes I.L.F."/>
            <person name="Oliveira U."/>
            <person name="Santos F.R."/>
            <person name="Vidigal T.H.D.A."/>
            <person name="Brescovit A.D."/>
            <person name="Santos A.J."/>
        </authorList>
    </citation>
    <scope>NUCLEOTIDE SEQUENCE</scope>
    <source>
        <tissue evidence="1">Shoot tissue taken approximately 20 cm above the soil surface</tissue>
    </source>
</reference>
<reference evidence="1" key="2">
    <citation type="journal article" date="2015" name="Data Brief">
        <title>Shoot transcriptome of the giant reed, Arundo donax.</title>
        <authorList>
            <person name="Barrero R.A."/>
            <person name="Guerrero F.D."/>
            <person name="Moolhuijzen P."/>
            <person name="Goolsby J.A."/>
            <person name="Tidwell J."/>
            <person name="Bellgard S.E."/>
            <person name="Bellgard M.I."/>
        </authorList>
    </citation>
    <scope>NUCLEOTIDE SEQUENCE</scope>
    <source>
        <tissue evidence="1">Shoot tissue taken approximately 20 cm above the soil surface</tissue>
    </source>
</reference>
<proteinExistence type="predicted"/>
<dbReference type="EMBL" id="GBRH01205828">
    <property type="protein sequence ID" value="JAD92067.1"/>
    <property type="molecule type" value="Transcribed_RNA"/>
</dbReference>
<name>A0A0A9E7W3_ARUDO</name>
<organism evidence="1">
    <name type="scientific">Arundo donax</name>
    <name type="common">Giant reed</name>
    <name type="synonym">Donax arundinaceus</name>
    <dbReference type="NCBI Taxonomy" id="35708"/>
    <lineage>
        <taxon>Eukaryota</taxon>
        <taxon>Viridiplantae</taxon>
        <taxon>Streptophyta</taxon>
        <taxon>Embryophyta</taxon>
        <taxon>Tracheophyta</taxon>
        <taxon>Spermatophyta</taxon>
        <taxon>Magnoliopsida</taxon>
        <taxon>Liliopsida</taxon>
        <taxon>Poales</taxon>
        <taxon>Poaceae</taxon>
        <taxon>PACMAD clade</taxon>
        <taxon>Arundinoideae</taxon>
        <taxon>Arundineae</taxon>
        <taxon>Arundo</taxon>
    </lineage>
</organism>